<reference evidence="1 3" key="1">
    <citation type="submission" date="2018-06" db="EMBL/GenBank/DDBJ databases">
        <authorList>
            <consortium name="Pathogen Informatics"/>
            <person name="Doyle S."/>
        </authorList>
    </citation>
    <scope>NUCLEOTIDE SEQUENCE [LARGE SCALE GENOMIC DNA]</scope>
    <source>
        <strain evidence="1 3">NCTC12722</strain>
    </source>
</reference>
<evidence type="ECO:0000313" key="3">
    <source>
        <dbReference type="Proteomes" id="UP000254343"/>
    </source>
</evidence>
<evidence type="ECO:0000313" key="2">
    <source>
        <dbReference type="EMBL" id="SUW28230.1"/>
    </source>
</evidence>
<sequence length="108" mass="11936">MSACAIPRRASVGEFSPADAPDVQQDKIVTLDLEGCNFTYFNLIIEQRDLEASGIGHRFETWPPGIQEWMNKEVAAWRELHPNAAVKAVTTGISGDTAVLALHWRAKT</sequence>
<proteinExistence type="predicted"/>
<name>A0A380W5L5_AFIFE</name>
<dbReference type="Proteomes" id="UP000254343">
    <property type="component" value="Unassembled WGS sequence"/>
</dbReference>
<dbReference type="OrthoDB" id="8265844at2"/>
<protein>
    <submittedName>
        <fullName evidence="1">Uncharacterized protein</fullName>
    </submittedName>
</protein>
<dbReference type="AlphaFoldDB" id="A0A380W5L5"/>
<accession>A0A380W5L5</accession>
<evidence type="ECO:0000313" key="1">
    <source>
        <dbReference type="EMBL" id="SUU84210.1"/>
    </source>
</evidence>
<gene>
    <name evidence="1" type="ORF">NCTC12722_01397</name>
    <name evidence="2" type="ORF">NCTC12722_04122</name>
</gene>
<dbReference type="RefSeq" id="WP_002719071.1">
    <property type="nucleotide sequence ID" value="NZ_UFSI01000001.1"/>
</dbReference>
<dbReference type="EMBL" id="UIGB01000003">
    <property type="protein sequence ID" value="SUW28230.1"/>
    <property type="molecule type" value="Genomic_DNA"/>
</dbReference>
<organism evidence="1 3">
    <name type="scientific">Afipia felis</name>
    <name type="common">Cat scratch disease bacillus</name>
    <dbReference type="NCBI Taxonomy" id="1035"/>
    <lineage>
        <taxon>Bacteria</taxon>
        <taxon>Pseudomonadati</taxon>
        <taxon>Pseudomonadota</taxon>
        <taxon>Alphaproteobacteria</taxon>
        <taxon>Hyphomicrobiales</taxon>
        <taxon>Nitrobacteraceae</taxon>
        <taxon>Afipia</taxon>
    </lineage>
</organism>
<dbReference type="EMBL" id="UIGB01000001">
    <property type="protein sequence ID" value="SUU84210.1"/>
    <property type="molecule type" value="Genomic_DNA"/>
</dbReference>